<dbReference type="EMBL" id="JXTB01000302">
    <property type="protein sequence ID" value="PON46951.1"/>
    <property type="molecule type" value="Genomic_DNA"/>
</dbReference>
<comment type="caution">
    <text evidence="2">The sequence shown here is derived from an EMBL/GenBank/DDBJ whole genome shotgun (WGS) entry which is preliminary data.</text>
</comment>
<feature type="non-terminal residue" evidence="2">
    <location>
        <position position="1"/>
    </location>
</feature>
<evidence type="ECO:0000313" key="2">
    <source>
        <dbReference type="EMBL" id="PON46951.1"/>
    </source>
</evidence>
<dbReference type="Proteomes" id="UP000237105">
    <property type="component" value="Unassembled WGS sequence"/>
</dbReference>
<feature type="region of interest" description="Disordered" evidence="1">
    <location>
        <begin position="27"/>
        <end position="115"/>
    </location>
</feature>
<feature type="compositionally biased region" description="Polar residues" evidence="1">
    <location>
        <begin position="63"/>
        <end position="91"/>
    </location>
</feature>
<accession>A0A2P5BDS9</accession>
<organism evidence="2 3">
    <name type="scientific">Parasponia andersonii</name>
    <name type="common">Sponia andersonii</name>
    <dbReference type="NCBI Taxonomy" id="3476"/>
    <lineage>
        <taxon>Eukaryota</taxon>
        <taxon>Viridiplantae</taxon>
        <taxon>Streptophyta</taxon>
        <taxon>Embryophyta</taxon>
        <taxon>Tracheophyta</taxon>
        <taxon>Spermatophyta</taxon>
        <taxon>Magnoliopsida</taxon>
        <taxon>eudicotyledons</taxon>
        <taxon>Gunneridae</taxon>
        <taxon>Pentapetalae</taxon>
        <taxon>rosids</taxon>
        <taxon>fabids</taxon>
        <taxon>Rosales</taxon>
        <taxon>Cannabaceae</taxon>
        <taxon>Parasponia</taxon>
    </lineage>
</organism>
<evidence type="ECO:0000313" key="3">
    <source>
        <dbReference type="Proteomes" id="UP000237105"/>
    </source>
</evidence>
<keyword evidence="3" id="KW-1185">Reference proteome</keyword>
<dbReference type="AlphaFoldDB" id="A0A2P5BDS9"/>
<name>A0A2P5BDS9_PARAD</name>
<proteinExistence type="predicted"/>
<protein>
    <submittedName>
        <fullName evidence="2">Uncharacterized protein</fullName>
    </submittedName>
</protein>
<reference evidence="3" key="1">
    <citation type="submission" date="2016-06" db="EMBL/GenBank/DDBJ databases">
        <title>Parallel loss of symbiosis genes in relatives of nitrogen-fixing non-legume Parasponia.</title>
        <authorList>
            <person name="Van Velzen R."/>
            <person name="Holmer R."/>
            <person name="Bu F."/>
            <person name="Rutten L."/>
            <person name="Van Zeijl A."/>
            <person name="Liu W."/>
            <person name="Santuari L."/>
            <person name="Cao Q."/>
            <person name="Sharma T."/>
            <person name="Shen D."/>
            <person name="Roswanjaya Y."/>
            <person name="Wardhani T."/>
            <person name="Kalhor M.S."/>
            <person name="Jansen J."/>
            <person name="Van den Hoogen J."/>
            <person name="Gungor B."/>
            <person name="Hartog M."/>
            <person name="Hontelez J."/>
            <person name="Verver J."/>
            <person name="Yang W.-C."/>
            <person name="Schijlen E."/>
            <person name="Repin R."/>
            <person name="Schilthuizen M."/>
            <person name="Schranz E."/>
            <person name="Heidstra R."/>
            <person name="Miyata K."/>
            <person name="Fedorova E."/>
            <person name="Kohlen W."/>
            <person name="Bisseling T."/>
            <person name="Smit S."/>
            <person name="Geurts R."/>
        </authorList>
    </citation>
    <scope>NUCLEOTIDE SEQUENCE [LARGE SCALE GENOMIC DNA]</scope>
    <source>
        <strain evidence="3">cv. WU1-14</strain>
    </source>
</reference>
<evidence type="ECO:0000256" key="1">
    <source>
        <dbReference type="SAM" id="MobiDB-lite"/>
    </source>
</evidence>
<gene>
    <name evidence="2" type="ORF">PanWU01x14_247950</name>
</gene>
<sequence length="115" mass="12488">VMVTNLVEVPVKNSFSLLVNTIGINNDVEPEKGKKKLSRSIDDVSETNRLSHNPQVMGDPDVSKNSTNSPPGKINVNISFQEVSDDSSGMGATSKRTRSLTPMLPPRIAQRLVSK</sequence>